<name>A0A381RNL3_9ZZZZ</name>
<proteinExistence type="predicted"/>
<dbReference type="AlphaFoldDB" id="A0A381RNL3"/>
<organism evidence="1">
    <name type="scientific">marine metagenome</name>
    <dbReference type="NCBI Taxonomy" id="408172"/>
    <lineage>
        <taxon>unclassified sequences</taxon>
        <taxon>metagenomes</taxon>
        <taxon>ecological metagenomes</taxon>
    </lineage>
</organism>
<evidence type="ECO:0000313" key="1">
    <source>
        <dbReference type="EMBL" id="SUZ92844.1"/>
    </source>
</evidence>
<sequence>MRKTFIISSILGLIIASFSFSQTAEETDAEPGYWTNLFSATIRYTVQIPEPFDVDTYFDRGGQLKSDLEYTGSWWVEGDEGAQMFCYLMTSTIREPAKLSECFPLVLMNNPRIGAKWPGFFKEGIMYEAVVVEGRP</sequence>
<reference evidence="1" key="1">
    <citation type="submission" date="2018-05" db="EMBL/GenBank/DDBJ databases">
        <authorList>
            <person name="Lanie J.A."/>
            <person name="Ng W.-L."/>
            <person name="Kazmierczak K.M."/>
            <person name="Andrzejewski T.M."/>
            <person name="Davidsen T.M."/>
            <person name="Wayne K.J."/>
            <person name="Tettelin H."/>
            <person name="Glass J.I."/>
            <person name="Rusch D."/>
            <person name="Podicherti R."/>
            <person name="Tsui H.-C.T."/>
            <person name="Winkler M.E."/>
        </authorList>
    </citation>
    <scope>NUCLEOTIDE SEQUENCE</scope>
</reference>
<gene>
    <name evidence="1" type="ORF">METZ01_LOCUS45698</name>
</gene>
<accession>A0A381RNL3</accession>
<protein>
    <submittedName>
        <fullName evidence="1">Uncharacterized protein</fullName>
    </submittedName>
</protein>
<dbReference type="EMBL" id="UINC01002094">
    <property type="protein sequence ID" value="SUZ92844.1"/>
    <property type="molecule type" value="Genomic_DNA"/>
</dbReference>